<evidence type="ECO:0000256" key="2">
    <source>
        <dbReference type="ARBA" id="ARBA00004771"/>
    </source>
</evidence>
<evidence type="ECO:0000256" key="11">
    <source>
        <dbReference type="ARBA" id="ARBA00022989"/>
    </source>
</evidence>
<name>A0A8T1VDE7_9STRA</name>
<dbReference type="OrthoDB" id="106166at2759"/>
<evidence type="ECO:0000256" key="14">
    <source>
        <dbReference type="ARBA" id="ARBA00023315"/>
    </source>
</evidence>
<comment type="similarity">
    <text evidence="4">Belongs to the diacylglycerol acyltransferase family.</text>
</comment>
<evidence type="ECO:0000313" key="17">
    <source>
        <dbReference type="Proteomes" id="UP000693981"/>
    </source>
</evidence>
<keyword evidence="9" id="KW-0319">Glycerol metabolism</keyword>
<evidence type="ECO:0000256" key="3">
    <source>
        <dbReference type="ARBA" id="ARBA00005189"/>
    </source>
</evidence>
<evidence type="ECO:0000256" key="5">
    <source>
        <dbReference type="ARBA" id="ARBA00013244"/>
    </source>
</evidence>
<evidence type="ECO:0000256" key="12">
    <source>
        <dbReference type="ARBA" id="ARBA00023098"/>
    </source>
</evidence>
<dbReference type="PANTHER" id="PTHR12317">
    <property type="entry name" value="DIACYLGLYCEROL O-ACYLTRANSFERASE"/>
    <property type="match status" value="1"/>
</dbReference>
<gene>
    <name evidence="16" type="ORF">PHYBOEH_012005</name>
</gene>
<keyword evidence="11 15" id="KW-1133">Transmembrane helix</keyword>
<dbReference type="GO" id="GO:0019432">
    <property type="term" value="P:triglyceride biosynthetic process"/>
    <property type="evidence" value="ECO:0007669"/>
    <property type="project" value="TreeGrafter"/>
</dbReference>
<evidence type="ECO:0000256" key="9">
    <source>
        <dbReference type="ARBA" id="ARBA00022798"/>
    </source>
</evidence>
<keyword evidence="8 15" id="KW-0812">Transmembrane</keyword>
<feature type="transmembrane region" description="Helical" evidence="15">
    <location>
        <begin position="49"/>
        <end position="72"/>
    </location>
</feature>
<evidence type="ECO:0000313" key="16">
    <source>
        <dbReference type="EMBL" id="KAG7379272.1"/>
    </source>
</evidence>
<reference evidence="16" key="1">
    <citation type="submission" date="2021-02" db="EMBL/GenBank/DDBJ databases">
        <authorList>
            <person name="Palmer J.M."/>
        </authorList>
    </citation>
    <scope>NUCLEOTIDE SEQUENCE</scope>
    <source>
        <strain evidence="16">SCRP23</strain>
    </source>
</reference>
<feature type="transmembrane region" description="Helical" evidence="15">
    <location>
        <begin position="78"/>
        <end position="95"/>
    </location>
</feature>
<evidence type="ECO:0000256" key="15">
    <source>
        <dbReference type="SAM" id="Phobius"/>
    </source>
</evidence>
<evidence type="ECO:0000256" key="13">
    <source>
        <dbReference type="ARBA" id="ARBA00023136"/>
    </source>
</evidence>
<keyword evidence="10" id="KW-0256">Endoplasmic reticulum</keyword>
<organism evidence="16 17">
    <name type="scientific">Phytophthora boehmeriae</name>
    <dbReference type="NCBI Taxonomy" id="109152"/>
    <lineage>
        <taxon>Eukaryota</taxon>
        <taxon>Sar</taxon>
        <taxon>Stramenopiles</taxon>
        <taxon>Oomycota</taxon>
        <taxon>Peronosporomycetes</taxon>
        <taxon>Peronosporales</taxon>
        <taxon>Peronosporaceae</taxon>
        <taxon>Phytophthora</taxon>
    </lineage>
</organism>
<comment type="subcellular location">
    <subcellularLocation>
        <location evidence="1">Endoplasmic reticulum membrane</location>
        <topology evidence="1">Multi-pass membrane protein</topology>
    </subcellularLocation>
</comment>
<evidence type="ECO:0000256" key="8">
    <source>
        <dbReference type="ARBA" id="ARBA00022692"/>
    </source>
</evidence>
<dbReference type="EMBL" id="JAGDFL010000962">
    <property type="protein sequence ID" value="KAG7379272.1"/>
    <property type="molecule type" value="Genomic_DNA"/>
</dbReference>
<dbReference type="Pfam" id="PF03982">
    <property type="entry name" value="DAGAT"/>
    <property type="match status" value="1"/>
</dbReference>
<evidence type="ECO:0000256" key="1">
    <source>
        <dbReference type="ARBA" id="ARBA00004477"/>
    </source>
</evidence>
<comment type="pathway">
    <text evidence="2">Glycerolipid metabolism; triacylglycerol biosynthesis.</text>
</comment>
<keyword evidence="17" id="KW-1185">Reference proteome</keyword>
<protein>
    <recommendedName>
        <fullName evidence="5">diacylglycerol O-acyltransferase</fullName>
        <ecNumber evidence="5">2.3.1.20</ecNumber>
    </recommendedName>
</protein>
<dbReference type="InterPro" id="IPR007130">
    <property type="entry name" value="DAGAT"/>
</dbReference>
<dbReference type="PANTHER" id="PTHR12317:SF0">
    <property type="entry name" value="ACYLTRANSFERASE"/>
    <property type="match status" value="1"/>
</dbReference>
<comment type="pathway">
    <text evidence="3">Lipid metabolism.</text>
</comment>
<dbReference type="GO" id="GO:0006071">
    <property type="term" value="P:glycerol metabolic process"/>
    <property type="evidence" value="ECO:0007669"/>
    <property type="project" value="UniProtKB-KW"/>
</dbReference>
<dbReference type="EC" id="2.3.1.20" evidence="5"/>
<keyword evidence="6" id="KW-0444">Lipid biosynthesis</keyword>
<dbReference type="Proteomes" id="UP000693981">
    <property type="component" value="Unassembled WGS sequence"/>
</dbReference>
<dbReference type="GO" id="GO:0005789">
    <property type="term" value="C:endoplasmic reticulum membrane"/>
    <property type="evidence" value="ECO:0007669"/>
    <property type="project" value="UniProtKB-SubCell"/>
</dbReference>
<keyword evidence="7" id="KW-0808">Transferase</keyword>
<evidence type="ECO:0000256" key="10">
    <source>
        <dbReference type="ARBA" id="ARBA00022824"/>
    </source>
</evidence>
<accession>A0A8T1VDE7</accession>
<keyword evidence="14" id="KW-0012">Acyltransferase</keyword>
<evidence type="ECO:0000256" key="7">
    <source>
        <dbReference type="ARBA" id="ARBA00022679"/>
    </source>
</evidence>
<dbReference type="AlphaFoldDB" id="A0A8T1VDE7"/>
<dbReference type="GO" id="GO:0004144">
    <property type="term" value="F:diacylglycerol O-acyltransferase activity"/>
    <property type="evidence" value="ECO:0007669"/>
    <property type="project" value="UniProtKB-EC"/>
</dbReference>
<evidence type="ECO:0000256" key="6">
    <source>
        <dbReference type="ARBA" id="ARBA00022516"/>
    </source>
</evidence>
<keyword evidence="12" id="KW-0443">Lipid metabolism</keyword>
<sequence>MAPDPKTQTSEKGDDLTPQRKDVLVYDTPGFFAEDSRVPLWAQSLITDVFSFVTTHYFVWSWPFLALFYYLYKNGRGYVAAALVALYLPSFFSGAQKTGNGNMWQALRTSSVWGLTNKFLRIKIIREQELDPKLKYIFGFHPHGIIVLSRLAIFGENFDRVFPGVTNRRKLDHHFYM</sequence>
<keyword evidence="13 15" id="KW-0472">Membrane</keyword>
<comment type="caution">
    <text evidence="16">The sequence shown here is derived from an EMBL/GenBank/DDBJ whole genome shotgun (WGS) entry which is preliminary data.</text>
</comment>
<proteinExistence type="inferred from homology"/>
<evidence type="ECO:0000256" key="4">
    <source>
        <dbReference type="ARBA" id="ARBA00005420"/>
    </source>
</evidence>